<comment type="caution">
    <text evidence="2">The sequence shown here is derived from an EMBL/GenBank/DDBJ whole genome shotgun (WGS) entry which is preliminary data.</text>
</comment>
<dbReference type="GO" id="GO:0005524">
    <property type="term" value="F:ATP binding"/>
    <property type="evidence" value="ECO:0007669"/>
    <property type="project" value="InterPro"/>
</dbReference>
<evidence type="ECO:0000313" key="2">
    <source>
        <dbReference type="EMBL" id="GGM84268.1"/>
    </source>
</evidence>
<reference evidence="2" key="2">
    <citation type="submission" date="2020-09" db="EMBL/GenBank/DDBJ databases">
        <authorList>
            <person name="Sun Q."/>
            <person name="Zhou Y."/>
        </authorList>
    </citation>
    <scope>NUCLEOTIDE SEQUENCE</scope>
    <source>
        <strain evidence="2">CGMCC 4.5737</strain>
    </source>
</reference>
<dbReference type="InterPro" id="IPR000719">
    <property type="entry name" value="Prot_kinase_dom"/>
</dbReference>
<dbReference type="CDD" id="cd05121">
    <property type="entry name" value="ABC1_ADCK3-like"/>
    <property type="match status" value="1"/>
</dbReference>
<gene>
    <name evidence="2" type="ORF">GCM10012275_63660</name>
</gene>
<dbReference type="RefSeq" id="WP_189062148.1">
    <property type="nucleotide sequence ID" value="NZ_BMMK01000070.1"/>
</dbReference>
<dbReference type="AlphaFoldDB" id="A0A8J3CLB4"/>
<accession>A0A8J3CLB4</accession>
<dbReference type="Pfam" id="PF03109">
    <property type="entry name" value="ABC1"/>
    <property type="match status" value="1"/>
</dbReference>
<dbReference type="PROSITE" id="PS50011">
    <property type="entry name" value="PROTEIN_KINASE_DOM"/>
    <property type="match status" value="1"/>
</dbReference>
<dbReference type="Gene3D" id="1.10.510.10">
    <property type="entry name" value="Transferase(Phosphotransferase) domain 1"/>
    <property type="match status" value="1"/>
</dbReference>
<keyword evidence="3" id="KW-1185">Reference proteome</keyword>
<organism evidence="2 3">
    <name type="scientific">Longimycelium tulufanense</name>
    <dbReference type="NCBI Taxonomy" id="907463"/>
    <lineage>
        <taxon>Bacteria</taxon>
        <taxon>Bacillati</taxon>
        <taxon>Actinomycetota</taxon>
        <taxon>Actinomycetes</taxon>
        <taxon>Pseudonocardiales</taxon>
        <taxon>Pseudonocardiaceae</taxon>
        <taxon>Longimycelium</taxon>
    </lineage>
</organism>
<dbReference type="PANTHER" id="PTHR45890">
    <property type="entry name" value="AARF DOMAIN CONTAINING KINASE 2 (PREDICTED)"/>
    <property type="match status" value="1"/>
</dbReference>
<name>A0A8J3CLB4_9PSEU</name>
<dbReference type="EMBL" id="BMMK01000070">
    <property type="protein sequence ID" value="GGM84268.1"/>
    <property type="molecule type" value="Genomic_DNA"/>
</dbReference>
<dbReference type="InterPro" id="IPR052402">
    <property type="entry name" value="ADCK_kinase"/>
</dbReference>
<reference evidence="2" key="1">
    <citation type="journal article" date="2014" name="Int. J. Syst. Evol. Microbiol.">
        <title>Complete genome sequence of Corynebacterium casei LMG S-19264T (=DSM 44701T), isolated from a smear-ripened cheese.</title>
        <authorList>
            <consortium name="US DOE Joint Genome Institute (JGI-PGF)"/>
            <person name="Walter F."/>
            <person name="Albersmeier A."/>
            <person name="Kalinowski J."/>
            <person name="Ruckert C."/>
        </authorList>
    </citation>
    <scope>NUCLEOTIDE SEQUENCE</scope>
    <source>
        <strain evidence="2">CGMCC 4.5737</strain>
    </source>
</reference>
<evidence type="ECO:0000259" key="1">
    <source>
        <dbReference type="PROSITE" id="PS50011"/>
    </source>
</evidence>
<dbReference type="InterPro" id="IPR004147">
    <property type="entry name" value="ABC1_dom"/>
</dbReference>
<dbReference type="InterPro" id="IPR011009">
    <property type="entry name" value="Kinase-like_dom_sf"/>
</dbReference>
<dbReference type="SUPFAM" id="SSF56112">
    <property type="entry name" value="Protein kinase-like (PK-like)"/>
    <property type="match status" value="1"/>
</dbReference>
<dbReference type="PANTHER" id="PTHR45890:SF1">
    <property type="entry name" value="AARF DOMAIN CONTAINING KINASE 2"/>
    <property type="match status" value="1"/>
</dbReference>
<dbReference type="Proteomes" id="UP000637578">
    <property type="component" value="Unassembled WGS sequence"/>
</dbReference>
<protein>
    <recommendedName>
        <fullName evidence="1">Protein kinase domain-containing protein</fullName>
    </recommendedName>
</protein>
<dbReference type="GO" id="GO:0004672">
    <property type="term" value="F:protein kinase activity"/>
    <property type="evidence" value="ECO:0007669"/>
    <property type="project" value="InterPro"/>
</dbReference>
<evidence type="ECO:0000313" key="3">
    <source>
        <dbReference type="Proteomes" id="UP000637578"/>
    </source>
</evidence>
<proteinExistence type="predicted"/>
<feature type="domain" description="Protein kinase" evidence="1">
    <location>
        <begin position="63"/>
        <end position="371"/>
    </location>
</feature>
<sequence>MLLEDLGPTFIKGGQLLSTRRDLLSPLWCDALKGLHDRVRPMSMSDAERALARAYPNGHPFTQFVWEPVASGSIACVYRALLPDGRTVAVKLRRPGIERVMAADLALLRVGTRFLQRVPRLRRVPMERMVVQVGNAVLRQLDFHQEARALGKLRSNLAPLPDLQLPQAISSACGEGALVMEYLKGLRTLEPDELSPPIRRRLVETVLRGVYRMLFVDGLVHCDMHPGNLYLAPNGKIALLDAGFVVHLPRQVRRLFSEFFLNMTLGRGDKCAEVILRSAEDVSGRDDVEAFRGAISDLVRSASGSRAESFRLAPFAASLFDLQREYGIAAAPEFVFPLMSLLVLEGMVNDLCPEVDFQAVAVPVLQSALNE</sequence>